<dbReference type="InterPro" id="IPR050366">
    <property type="entry name" value="BP-dependent_transpt_permease"/>
</dbReference>
<dbReference type="GO" id="GO:0005886">
    <property type="term" value="C:plasma membrane"/>
    <property type="evidence" value="ECO:0007669"/>
    <property type="project" value="UniProtKB-SubCell"/>
</dbReference>
<dbReference type="InterPro" id="IPR000515">
    <property type="entry name" value="MetI-like"/>
</dbReference>
<keyword evidence="5 7" id="KW-1133">Transmembrane helix</keyword>
<feature type="transmembrane region" description="Helical" evidence="7">
    <location>
        <begin position="12"/>
        <end position="35"/>
    </location>
</feature>
<sequence length="269" mass="27871">MTAAGARHRPGALLAGLFLLFVVISAVTPGLFTVYDPYATAPAEKLHAPTATHVFGTDELGRDQFTRVLYGSSHTIGITAAAVGLALAAGLVVGLLAGMTGGWPDVVVMRAVDVLVSLPRLLFALLIVTAFGFGAVSATVAVAAGIFPGLARVARAEVLKVRTLPYVEAARAGGASWLRSAVRHVLPRSWAPVLVLALLDAGTAILVVSTLSFLGLGPPPPAAEWGSLISQGRDYLVTAPWLTLLPGIFVGLVLLSLDRLARSIGRGMR</sequence>
<dbReference type="InterPro" id="IPR035906">
    <property type="entry name" value="MetI-like_sf"/>
</dbReference>
<dbReference type="Gene3D" id="1.10.3720.10">
    <property type="entry name" value="MetI-like"/>
    <property type="match status" value="1"/>
</dbReference>
<evidence type="ECO:0000313" key="10">
    <source>
        <dbReference type="Proteomes" id="UP000294901"/>
    </source>
</evidence>
<name>A0A4R6J7M5_9ACTN</name>
<feature type="transmembrane region" description="Helical" evidence="7">
    <location>
        <begin position="193"/>
        <end position="215"/>
    </location>
</feature>
<evidence type="ECO:0000256" key="7">
    <source>
        <dbReference type="RuleBase" id="RU363032"/>
    </source>
</evidence>
<evidence type="ECO:0000256" key="4">
    <source>
        <dbReference type="ARBA" id="ARBA00022692"/>
    </source>
</evidence>
<dbReference type="CDD" id="cd06261">
    <property type="entry name" value="TM_PBP2"/>
    <property type="match status" value="1"/>
</dbReference>
<comment type="similarity">
    <text evidence="7">Belongs to the binding-protein-dependent transport system permease family.</text>
</comment>
<comment type="caution">
    <text evidence="9">The sequence shown here is derived from an EMBL/GenBank/DDBJ whole genome shotgun (WGS) entry which is preliminary data.</text>
</comment>
<keyword evidence="3" id="KW-1003">Cell membrane</keyword>
<evidence type="ECO:0000256" key="6">
    <source>
        <dbReference type="ARBA" id="ARBA00023136"/>
    </source>
</evidence>
<evidence type="ECO:0000256" key="2">
    <source>
        <dbReference type="ARBA" id="ARBA00022448"/>
    </source>
</evidence>
<dbReference type="RefSeq" id="WP_133877633.1">
    <property type="nucleotide sequence ID" value="NZ_BOMD01000080.1"/>
</dbReference>
<keyword evidence="6 7" id="KW-0472">Membrane</keyword>
<evidence type="ECO:0000256" key="1">
    <source>
        <dbReference type="ARBA" id="ARBA00004651"/>
    </source>
</evidence>
<dbReference type="SUPFAM" id="SSF161098">
    <property type="entry name" value="MetI-like"/>
    <property type="match status" value="1"/>
</dbReference>
<keyword evidence="2 7" id="KW-0813">Transport</keyword>
<evidence type="ECO:0000259" key="8">
    <source>
        <dbReference type="PROSITE" id="PS50928"/>
    </source>
</evidence>
<keyword evidence="4 7" id="KW-0812">Transmembrane</keyword>
<dbReference type="PROSITE" id="PS50928">
    <property type="entry name" value="ABC_TM1"/>
    <property type="match status" value="1"/>
</dbReference>
<proteinExistence type="inferred from homology"/>
<dbReference type="PANTHER" id="PTHR43386">
    <property type="entry name" value="OLIGOPEPTIDE TRANSPORT SYSTEM PERMEASE PROTEIN APPC"/>
    <property type="match status" value="1"/>
</dbReference>
<dbReference type="Proteomes" id="UP000294901">
    <property type="component" value="Unassembled WGS sequence"/>
</dbReference>
<feature type="transmembrane region" description="Helical" evidence="7">
    <location>
        <begin position="76"/>
        <end position="101"/>
    </location>
</feature>
<accession>A0A4R6J7M5</accession>
<feature type="transmembrane region" description="Helical" evidence="7">
    <location>
        <begin position="235"/>
        <end position="257"/>
    </location>
</feature>
<evidence type="ECO:0000313" key="9">
    <source>
        <dbReference type="EMBL" id="TDO31543.1"/>
    </source>
</evidence>
<dbReference type="Pfam" id="PF00528">
    <property type="entry name" value="BPD_transp_1"/>
    <property type="match status" value="1"/>
</dbReference>
<protein>
    <submittedName>
        <fullName evidence="9">Peptide/nickel transport system permease protein</fullName>
    </submittedName>
</protein>
<feature type="domain" description="ABC transmembrane type-1" evidence="8">
    <location>
        <begin position="72"/>
        <end position="261"/>
    </location>
</feature>
<comment type="subcellular location">
    <subcellularLocation>
        <location evidence="1 7">Cell membrane</location>
        <topology evidence="1 7">Multi-pass membrane protein</topology>
    </subcellularLocation>
</comment>
<dbReference type="AlphaFoldDB" id="A0A4R6J7M5"/>
<evidence type="ECO:0000256" key="5">
    <source>
        <dbReference type="ARBA" id="ARBA00022989"/>
    </source>
</evidence>
<keyword evidence="10" id="KW-1185">Reference proteome</keyword>
<feature type="transmembrane region" description="Helical" evidence="7">
    <location>
        <begin position="121"/>
        <end position="147"/>
    </location>
</feature>
<dbReference type="PANTHER" id="PTHR43386:SF25">
    <property type="entry name" value="PEPTIDE ABC TRANSPORTER PERMEASE PROTEIN"/>
    <property type="match status" value="1"/>
</dbReference>
<evidence type="ECO:0000256" key="3">
    <source>
        <dbReference type="ARBA" id="ARBA00022475"/>
    </source>
</evidence>
<dbReference type="GO" id="GO:0055085">
    <property type="term" value="P:transmembrane transport"/>
    <property type="evidence" value="ECO:0007669"/>
    <property type="project" value="InterPro"/>
</dbReference>
<reference evidence="9 10" key="1">
    <citation type="submission" date="2019-03" db="EMBL/GenBank/DDBJ databases">
        <title>Sequencing the genomes of 1000 actinobacteria strains.</title>
        <authorList>
            <person name="Klenk H.-P."/>
        </authorList>
    </citation>
    <scope>NUCLEOTIDE SEQUENCE [LARGE SCALE GENOMIC DNA]</scope>
    <source>
        <strain evidence="9 10">DSM 43805</strain>
    </source>
</reference>
<dbReference type="OrthoDB" id="9812701at2"/>
<dbReference type="EMBL" id="SNWR01000002">
    <property type="protein sequence ID" value="TDO31543.1"/>
    <property type="molecule type" value="Genomic_DNA"/>
</dbReference>
<gene>
    <name evidence="9" type="ORF">C8E87_6969</name>
</gene>
<organism evidence="9 10">
    <name type="scientific">Paractinoplanes brasiliensis</name>
    <dbReference type="NCBI Taxonomy" id="52695"/>
    <lineage>
        <taxon>Bacteria</taxon>
        <taxon>Bacillati</taxon>
        <taxon>Actinomycetota</taxon>
        <taxon>Actinomycetes</taxon>
        <taxon>Micromonosporales</taxon>
        <taxon>Micromonosporaceae</taxon>
        <taxon>Paractinoplanes</taxon>
    </lineage>
</organism>